<evidence type="ECO:0000313" key="7">
    <source>
        <dbReference type="Proteomes" id="UP000254869"/>
    </source>
</evidence>
<dbReference type="Gene3D" id="1.10.357.10">
    <property type="entry name" value="Tetracycline Repressor, domain 2"/>
    <property type="match status" value="1"/>
</dbReference>
<dbReference type="InterPro" id="IPR001647">
    <property type="entry name" value="HTH_TetR"/>
</dbReference>
<dbReference type="Pfam" id="PF00440">
    <property type="entry name" value="TetR_N"/>
    <property type="match status" value="1"/>
</dbReference>
<keyword evidence="3" id="KW-0804">Transcription</keyword>
<dbReference type="SUPFAM" id="SSF48498">
    <property type="entry name" value="Tetracyclin repressor-like, C-terminal domain"/>
    <property type="match status" value="1"/>
</dbReference>
<dbReference type="Pfam" id="PF13305">
    <property type="entry name" value="TetR_C_33"/>
    <property type="match status" value="1"/>
</dbReference>
<sequence>MPRARMTVDQLTHAAAALADEIGFDNLTVAALARSLDVRDANLYAHLKNGEDLRTRVSALALTELADRVTEALAGRAGVEALIAFAAAYRAYATDHPGRYAAAQLPVNEHTAAAARRHSDLTRAILRAYALPEPAETDAVRLLHSTFHGYVSLERTGGFAHHTRTADESWFQALRGLDHLLRGWPGIDDDRPDE</sequence>
<evidence type="ECO:0000259" key="5">
    <source>
        <dbReference type="PROSITE" id="PS50977"/>
    </source>
</evidence>
<evidence type="ECO:0000256" key="1">
    <source>
        <dbReference type="ARBA" id="ARBA00023015"/>
    </source>
</evidence>
<organism evidence="6 7">
    <name type="scientific">Nocardia pseudobrasiliensis</name>
    <dbReference type="NCBI Taxonomy" id="45979"/>
    <lineage>
        <taxon>Bacteria</taxon>
        <taxon>Bacillati</taxon>
        <taxon>Actinomycetota</taxon>
        <taxon>Actinomycetes</taxon>
        <taxon>Mycobacteriales</taxon>
        <taxon>Nocardiaceae</taxon>
        <taxon>Nocardia</taxon>
    </lineage>
</organism>
<feature type="domain" description="HTH tetR-type" evidence="5">
    <location>
        <begin position="5"/>
        <end position="65"/>
    </location>
</feature>
<dbReference type="InterPro" id="IPR036271">
    <property type="entry name" value="Tet_transcr_reg_TetR-rel_C_sf"/>
</dbReference>
<dbReference type="EMBL" id="QQBC01000003">
    <property type="protein sequence ID" value="RDI67532.1"/>
    <property type="molecule type" value="Genomic_DNA"/>
</dbReference>
<evidence type="ECO:0000313" key="6">
    <source>
        <dbReference type="EMBL" id="RDI67532.1"/>
    </source>
</evidence>
<dbReference type="Proteomes" id="UP000254869">
    <property type="component" value="Unassembled WGS sequence"/>
</dbReference>
<dbReference type="SUPFAM" id="SSF46689">
    <property type="entry name" value="Homeodomain-like"/>
    <property type="match status" value="1"/>
</dbReference>
<protein>
    <submittedName>
        <fullName evidence="6">TetR family transcriptional regulator</fullName>
    </submittedName>
</protein>
<dbReference type="PROSITE" id="PS50977">
    <property type="entry name" value="HTH_TETR_2"/>
    <property type="match status" value="1"/>
</dbReference>
<feature type="DNA-binding region" description="H-T-H motif" evidence="4">
    <location>
        <begin position="28"/>
        <end position="47"/>
    </location>
</feature>
<comment type="caution">
    <text evidence="6">The sequence shown here is derived from an EMBL/GenBank/DDBJ whole genome shotgun (WGS) entry which is preliminary data.</text>
</comment>
<dbReference type="InterPro" id="IPR025996">
    <property type="entry name" value="MT1864/Rv1816-like_C"/>
</dbReference>
<keyword evidence="7" id="KW-1185">Reference proteome</keyword>
<gene>
    <name evidence="6" type="ORF">DFR76_103603</name>
</gene>
<dbReference type="GO" id="GO:0003677">
    <property type="term" value="F:DNA binding"/>
    <property type="evidence" value="ECO:0007669"/>
    <property type="project" value="UniProtKB-UniRule"/>
</dbReference>
<keyword evidence="2 4" id="KW-0238">DNA-binding</keyword>
<reference evidence="6 7" key="1">
    <citation type="submission" date="2018-07" db="EMBL/GenBank/DDBJ databases">
        <title>Genomic Encyclopedia of Type Strains, Phase IV (KMG-IV): sequencing the most valuable type-strain genomes for metagenomic binning, comparative biology and taxonomic classification.</title>
        <authorList>
            <person name="Goeker M."/>
        </authorList>
    </citation>
    <scope>NUCLEOTIDE SEQUENCE [LARGE SCALE GENOMIC DNA]</scope>
    <source>
        <strain evidence="6 7">DSM 44290</strain>
    </source>
</reference>
<name>A0A370I9Z5_9NOCA</name>
<evidence type="ECO:0000256" key="4">
    <source>
        <dbReference type="PROSITE-ProRule" id="PRU00335"/>
    </source>
</evidence>
<accession>A0A370I9Z5</accession>
<dbReference type="STRING" id="1210086.GCA_001613105_05687"/>
<keyword evidence="1" id="KW-0805">Transcription regulation</keyword>
<evidence type="ECO:0000256" key="3">
    <source>
        <dbReference type="ARBA" id="ARBA00023163"/>
    </source>
</evidence>
<dbReference type="AlphaFoldDB" id="A0A370I9Z5"/>
<dbReference type="InterPro" id="IPR009057">
    <property type="entry name" value="Homeodomain-like_sf"/>
</dbReference>
<proteinExistence type="predicted"/>
<evidence type="ECO:0000256" key="2">
    <source>
        <dbReference type="ARBA" id="ARBA00023125"/>
    </source>
</evidence>
<dbReference type="Gene3D" id="1.10.10.60">
    <property type="entry name" value="Homeodomain-like"/>
    <property type="match status" value="1"/>
</dbReference>